<organism evidence="4 5">
    <name type="scientific">Ferrimonas marina</name>
    <dbReference type="NCBI Taxonomy" id="299255"/>
    <lineage>
        <taxon>Bacteria</taxon>
        <taxon>Pseudomonadati</taxon>
        <taxon>Pseudomonadota</taxon>
        <taxon>Gammaproteobacteria</taxon>
        <taxon>Alteromonadales</taxon>
        <taxon>Ferrimonadaceae</taxon>
        <taxon>Ferrimonas</taxon>
    </lineage>
</organism>
<keyword evidence="5" id="KW-1185">Reference proteome</keyword>
<keyword evidence="2" id="KW-0677">Repeat</keyword>
<dbReference type="Proteomes" id="UP000184268">
    <property type="component" value="Unassembled WGS sequence"/>
</dbReference>
<evidence type="ECO:0000256" key="2">
    <source>
        <dbReference type="ARBA" id="ARBA00022737"/>
    </source>
</evidence>
<proteinExistence type="predicted"/>
<dbReference type="AlphaFoldDB" id="A0A1M5YEE8"/>
<evidence type="ECO:0000256" key="3">
    <source>
        <dbReference type="ARBA" id="ARBA00023180"/>
    </source>
</evidence>
<gene>
    <name evidence="4" type="ORF">SAMN02745129_4137</name>
</gene>
<evidence type="ECO:0000256" key="1">
    <source>
        <dbReference type="ARBA" id="ARBA00022729"/>
    </source>
</evidence>
<dbReference type="InterPro" id="IPR013517">
    <property type="entry name" value="FG-GAP"/>
</dbReference>
<name>A0A1M5YEE8_9GAMM</name>
<dbReference type="PANTHER" id="PTHR36220:SF1">
    <property type="entry name" value="GAMMA TUBULIN COMPLEX COMPONENT C-TERMINAL DOMAIN-CONTAINING PROTEIN"/>
    <property type="match status" value="1"/>
</dbReference>
<dbReference type="InterPro" id="IPR013519">
    <property type="entry name" value="Int_alpha_beta-p"/>
</dbReference>
<sequence>MIRSAVLRNTLLVLYQLWLLPLCVANPVAQLWAPDGVSADQFGYAVAIDGETALVGANQHDEPSRDGGAAYVFERLQGSWVFIAKLTLPEAGLDDRLGHAVALAGDNALVSASQGSEPGSVHHFRRSGGNWLYQGQLQGEDTRPNDGFGVALALDGSLAAVGASKVRHQGQNSGAVYLFRLEDEQFQPVARLTQSQGQDQDLFGIAVALSGDRVLIGASGEDSQGTDSGAAYLFDSEDGQQWQQRARLLAEDAARYDRFGNAVSLDHQHLLIAASQADLGPALDAGAAYLYHQRDEQWQLRHKLQAADPVGGEYFASAVAIHCGQALLGAIGNHLNGQQSGAAYLIDLDQPESAAIRLQAPQGQWDDRFGFSVALSQNQALVGAPGDDDLGSNAGSALLLALEPQGCPGE</sequence>
<keyword evidence="3" id="KW-0325">Glycoprotein</keyword>
<protein>
    <submittedName>
        <fullName evidence="4">FG-GAP repeat-containing protein</fullName>
    </submittedName>
</protein>
<dbReference type="SUPFAM" id="SSF101908">
    <property type="entry name" value="Putative isomerase YbhE"/>
    <property type="match status" value="1"/>
</dbReference>
<dbReference type="EMBL" id="FQXG01000007">
    <property type="protein sequence ID" value="SHI10274.1"/>
    <property type="molecule type" value="Genomic_DNA"/>
</dbReference>
<evidence type="ECO:0000313" key="5">
    <source>
        <dbReference type="Proteomes" id="UP000184268"/>
    </source>
</evidence>
<dbReference type="SMART" id="SM00191">
    <property type="entry name" value="Int_alpha"/>
    <property type="match status" value="4"/>
</dbReference>
<dbReference type="PANTHER" id="PTHR36220">
    <property type="entry name" value="UNNAMED PRODUCT"/>
    <property type="match status" value="1"/>
</dbReference>
<evidence type="ECO:0000313" key="4">
    <source>
        <dbReference type="EMBL" id="SHI10274.1"/>
    </source>
</evidence>
<dbReference type="RefSeq" id="WP_067660763.1">
    <property type="nucleotide sequence ID" value="NZ_FQXG01000007.1"/>
</dbReference>
<dbReference type="STRING" id="299255.SAMN02745129_4137"/>
<accession>A0A1M5YEE8</accession>
<dbReference type="Pfam" id="PF14312">
    <property type="entry name" value="FG-GAP_2"/>
    <property type="match status" value="7"/>
</dbReference>
<reference evidence="4 5" key="1">
    <citation type="submission" date="2016-11" db="EMBL/GenBank/DDBJ databases">
        <authorList>
            <person name="Jaros S."/>
            <person name="Januszkiewicz K."/>
            <person name="Wedrychowicz H."/>
        </authorList>
    </citation>
    <scope>NUCLEOTIDE SEQUENCE [LARGE SCALE GENOMIC DNA]</scope>
    <source>
        <strain evidence="4 5">DSM 16917</strain>
    </source>
</reference>
<dbReference type="InterPro" id="IPR028994">
    <property type="entry name" value="Integrin_alpha_N"/>
</dbReference>
<dbReference type="Gene3D" id="2.130.10.130">
    <property type="entry name" value="Integrin alpha, N-terminal"/>
    <property type="match status" value="3"/>
</dbReference>
<keyword evidence="1" id="KW-0732">Signal</keyword>
<dbReference type="OrthoDB" id="9782766at2"/>